<sequence>MRLSVTPLQLLLQSYHLYREQGAFYLGYAAWMLLPISALLTLSLLPITNEGTVFILALFLSVFEGLLTLYITIFLFLATDKRLGHTEASHSELLLRARTLIKPVILVAVLQCLVVLGGFLLLIVPGIIFLIWFAFAQIAVILDHQRGFDALSFSREIVSGRFWSVLWFLVSGPLFILLGHAFLSSLIFGTIALIMHTDPTVWVNGNLPMWVEAIDAITQTFLFPFLLIYFVLVYRLFTREHPPVLKKIQTA</sequence>
<feature type="transmembrane region" description="Helical" evidence="1">
    <location>
        <begin position="163"/>
        <end position="196"/>
    </location>
</feature>
<dbReference type="Proteomes" id="UP000034705">
    <property type="component" value="Unassembled WGS sequence"/>
</dbReference>
<proteinExistence type="predicted"/>
<keyword evidence="1" id="KW-1133">Transmembrane helix</keyword>
<dbReference type="EMBL" id="LCMG01000011">
    <property type="protein sequence ID" value="KKU33173.1"/>
    <property type="molecule type" value="Genomic_DNA"/>
</dbReference>
<reference evidence="2 3" key="1">
    <citation type="journal article" date="2015" name="Nature">
        <title>rRNA introns, odd ribosomes, and small enigmatic genomes across a large radiation of phyla.</title>
        <authorList>
            <person name="Brown C.T."/>
            <person name="Hug L.A."/>
            <person name="Thomas B.C."/>
            <person name="Sharon I."/>
            <person name="Castelle C.J."/>
            <person name="Singh A."/>
            <person name="Wilkins M.J."/>
            <person name="Williams K.H."/>
            <person name="Banfield J.F."/>
        </authorList>
    </citation>
    <scope>NUCLEOTIDE SEQUENCE [LARGE SCALE GENOMIC DNA]</scope>
</reference>
<evidence type="ECO:0008006" key="4">
    <source>
        <dbReference type="Google" id="ProtNLM"/>
    </source>
</evidence>
<evidence type="ECO:0000313" key="3">
    <source>
        <dbReference type="Proteomes" id="UP000034705"/>
    </source>
</evidence>
<evidence type="ECO:0000313" key="2">
    <source>
        <dbReference type="EMBL" id="KKU33173.1"/>
    </source>
</evidence>
<evidence type="ECO:0000256" key="1">
    <source>
        <dbReference type="SAM" id="Phobius"/>
    </source>
</evidence>
<feature type="transmembrane region" description="Helical" evidence="1">
    <location>
        <begin position="122"/>
        <end position="142"/>
    </location>
</feature>
<name>A0A0G1RTA1_9BACT</name>
<accession>A0A0G1RTA1</accession>
<dbReference type="AlphaFoldDB" id="A0A0G1RTA1"/>
<organism evidence="2 3">
    <name type="scientific">Candidatus Uhrbacteria bacterium GW2011_GWF2_46_218</name>
    <dbReference type="NCBI Taxonomy" id="1619001"/>
    <lineage>
        <taxon>Bacteria</taxon>
        <taxon>Candidatus Uhriibacteriota</taxon>
    </lineage>
</organism>
<protein>
    <recommendedName>
        <fullName evidence="4">Glycerophosphoryl diester phosphodiesterase membrane domain-containing protein</fullName>
    </recommendedName>
</protein>
<comment type="caution">
    <text evidence="2">The sequence shown here is derived from an EMBL/GenBank/DDBJ whole genome shotgun (WGS) entry which is preliminary data.</text>
</comment>
<keyword evidence="1" id="KW-0472">Membrane</keyword>
<feature type="transmembrane region" description="Helical" evidence="1">
    <location>
        <begin position="216"/>
        <end position="237"/>
    </location>
</feature>
<keyword evidence="1" id="KW-0812">Transmembrane</keyword>
<feature type="transmembrane region" description="Helical" evidence="1">
    <location>
        <begin position="23"/>
        <end position="47"/>
    </location>
</feature>
<feature type="transmembrane region" description="Helical" evidence="1">
    <location>
        <begin position="53"/>
        <end position="78"/>
    </location>
</feature>
<gene>
    <name evidence="2" type="ORF">UX45_C0011G0009</name>
</gene>